<accession>A0A197KE51</accession>
<feature type="domain" description="F-box" evidence="1">
    <location>
        <begin position="21"/>
        <end position="59"/>
    </location>
</feature>
<keyword evidence="3" id="KW-1185">Reference proteome</keyword>
<dbReference type="InterPro" id="IPR036047">
    <property type="entry name" value="F-box-like_dom_sf"/>
</dbReference>
<dbReference type="AlphaFoldDB" id="A0A197KE51"/>
<dbReference type="InterPro" id="IPR001810">
    <property type="entry name" value="F-box_dom"/>
</dbReference>
<gene>
    <name evidence="2" type="ORF">K457DRAFT_132469</name>
</gene>
<dbReference type="Pfam" id="PF12937">
    <property type="entry name" value="F-box-like"/>
    <property type="match status" value="1"/>
</dbReference>
<evidence type="ECO:0000313" key="3">
    <source>
        <dbReference type="Proteomes" id="UP000078512"/>
    </source>
</evidence>
<proteinExistence type="predicted"/>
<dbReference type="Proteomes" id="UP000078512">
    <property type="component" value="Unassembled WGS sequence"/>
</dbReference>
<dbReference type="EMBL" id="KV442013">
    <property type="protein sequence ID" value="OAQ35785.1"/>
    <property type="molecule type" value="Genomic_DNA"/>
</dbReference>
<reference evidence="2 3" key="1">
    <citation type="submission" date="2016-05" db="EMBL/GenBank/DDBJ databases">
        <title>Genome sequencing reveals origins of a unique bacterial endosymbiosis in the earliest lineages of terrestrial Fungi.</title>
        <authorList>
            <consortium name="DOE Joint Genome Institute"/>
            <person name="Uehling J."/>
            <person name="Gryganskyi A."/>
            <person name="Hameed K."/>
            <person name="Tschaplinski T."/>
            <person name="Misztal P."/>
            <person name="Wu S."/>
            <person name="Desiro A."/>
            <person name="Vande Pol N."/>
            <person name="Du Z.-Y."/>
            <person name="Zienkiewicz A."/>
            <person name="Zienkiewicz K."/>
            <person name="Morin E."/>
            <person name="Tisserant E."/>
            <person name="Splivallo R."/>
            <person name="Hainaut M."/>
            <person name="Henrissat B."/>
            <person name="Ohm R."/>
            <person name="Kuo A."/>
            <person name="Yan J."/>
            <person name="Lipzen A."/>
            <person name="Nolan M."/>
            <person name="Labutti K."/>
            <person name="Barry K."/>
            <person name="Goldstein A."/>
            <person name="Labbe J."/>
            <person name="Schadt C."/>
            <person name="Tuskan G."/>
            <person name="Grigoriev I."/>
            <person name="Martin F."/>
            <person name="Vilgalys R."/>
            <person name="Bonito G."/>
        </authorList>
    </citation>
    <scope>NUCLEOTIDE SEQUENCE [LARGE SCALE GENOMIC DNA]</scope>
    <source>
        <strain evidence="2 3">AG-77</strain>
    </source>
</reference>
<dbReference type="SUPFAM" id="SSF81383">
    <property type="entry name" value="F-box domain"/>
    <property type="match status" value="1"/>
</dbReference>
<protein>
    <recommendedName>
        <fullName evidence="1">F-box domain-containing protein</fullName>
    </recommendedName>
</protein>
<evidence type="ECO:0000259" key="1">
    <source>
        <dbReference type="Pfam" id="PF12937"/>
    </source>
</evidence>
<organism evidence="2 3">
    <name type="scientific">Linnemannia elongata AG-77</name>
    <dbReference type="NCBI Taxonomy" id="1314771"/>
    <lineage>
        <taxon>Eukaryota</taxon>
        <taxon>Fungi</taxon>
        <taxon>Fungi incertae sedis</taxon>
        <taxon>Mucoromycota</taxon>
        <taxon>Mortierellomycotina</taxon>
        <taxon>Mortierellomycetes</taxon>
        <taxon>Mortierellales</taxon>
        <taxon>Mortierellaceae</taxon>
        <taxon>Linnemannia</taxon>
    </lineage>
</organism>
<evidence type="ECO:0000313" key="2">
    <source>
        <dbReference type="EMBL" id="OAQ35785.1"/>
    </source>
</evidence>
<name>A0A197KE51_9FUNG</name>
<dbReference type="OrthoDB" id="2449960at2759"/>
<sequence length="87" mass="10021">MSRHNPSFINPSPTTIAITLPELAESIRHYLDHSDLYACVRVNRAWNEVFIPLLWYAIDTHTLTWCKIINDDALGVAIIFLFEHLNA</sequence>